<reference evidence="4" key="1">
    <citation type="submission" date="2009-08" db="EMBL/GenBank/DDBJ databases">
        <title>Annotation of Salpingoeca rosetta.</title>
        <authorList>
            <consortium name="The Broad Institute Genome Sequencing Platform"/>
            <person name="Russ C."/>
            <person name="Cuomo C."/>
            <person name="Burger G."/>
            <person name="Gray M.W."/>
            <person name="Holland P.W.H."/>
            <person name="King N."/>
            <person name="Lang F.B.F."/>
            <person name="Roger A.J."/>
            <person name="Ruiz-Trillo I."/>
            <person name="Young S.K."/>
            <person name="Zeng Q."/>
            <person name="Gargeya S."/>
            <person name="Alvarado L."/>
            <person name="Berlin A."/>
            <person name="Chapman S.B."/>
            <person name="Chen Z."/>
            <person name="Freedman E."/>
            <person name="Gellesch M."/>
            <person name="Goldberg J."/>
            <person name="Griggs A."/>
            <person name="Gujja S."/>
            <person name="Heilman E."/>
            <person name="Heiman D."/>
            <person name="Howarth C."/>
            <person name="Mehta T."/>
            <person name="Neiman D."/>
            <person name="Pearson M."/>
            <person name="Roberts A."/>
            <person name="Saif S."/>
            <person name="Shea T."/>
            <person name="Shenoy N."/>
            <person name="Sisk P."/>
            <person name="Stolte C."/>
            <person name="Sykes S."/>
            <person name="White J."/>
            <person name="Yandava C."/>
            <person name="Haas B."/>
            <person name="Nusbaum C."/>
            <person name="Birren B."/>
        </authorList>
    </citation>
    <scope>NUCLEOTIDE SEQUENCE [LARGE SCALE GENOMIC DNA]</scope>
    <source>
        <strain evidence="4">ATCC 50818</strain>
    </source>
</reference>
<feature type="signal peptide" evidence="3">
    <location>
        <begin position="1"/>
        <end position="24"/>
    </location>
</feature>
<evidence type="ECO:0000256" key="3">
    <source>
        <dbReference type="SAM" id="SignalP"/>
    </source>
</evidence>
<dbReference type="InParanoid" id="F2U8U6"/>
<dbReference type="InterPro" id="IPR006652">
    <property type="entry name" value="Kelch_1"/>
</dbReference>
<evidence type="ECO:0000313" key="4">
    <source>
        <dbReference type="EMBL" id="EGD73149.1"/>
    </source>
</evidence>
<dbReference type="GeneID" id="16074760"/>
<keyword evidence="5" id="KW-1185">Reference proteome</keyword>
<keyword evidence="3" id="KW-0732">Signal</keyword>
<organism evidence="5">
    <name type="scientific">Salpingoeca rosetta (strain ATCC 50818 / BSB-021)</name>
    <dbReference type="NCBI Taxonomy" id="946362"/>
    <lineage>
        <taxon>Eukaryota</taxon>
        <taxon>Choanoflagellata</taxon>
        <taxon>Craspedida</taxon>
        <taxon>Salpingoecidae</taxon>
        <taxon>Salpingoeca</taxon>
    </lineage>
</organism>
<feature type="chain" id="PRO_5003287239" evidence="3">
    <location>
        <begin position="25"/>
        <end position="407"/>
    </location>
</feature>
<evidence type="ECO:0000313" key="5">
    <source>
        <dbReference type="Proteomes" id="UP000007799"/>
    </source>
</evidence>
<dbReference type="InterPro" id="IPR015915">
    <property type="entry name" value="Kelch-typ_b-propeller"/>
</dbReference>
<dbReference type="PANTHER" id="PTHR45632:SF3">
    <property type="entry name" value="KELCH-LIKE PROTEIN 32"/>
    <property type="match status" value="1"/>
</dbReference>
<dbReference type="Gene3D" id="2.120.10.80">
    <property type="entry name" value="Kelch-type beta propeller"/>
    <property type="match status" value="2"/>
</dbReference>
<name>F2U8U6_SALR5</name>
<dbReference type="Proteomes" id="UP000007799">
    <property type="component" value="Unassembled WGS sequence"/>
</dbReference>
<dbReference type="STRING" id="946362.F2U8U6"/>
<dbReference type="SUPFAM" id="SSF117281">
    <property type="entry name" value="Kelch motif"/>
    <property type="match status" value="1"/>
</dbReference>
<dbReference type="AlphaFoldDB" id="F2U8U6"/>
<dbReference type="RefSeq" id="XP_004994180.1">
    <property type="nucleotide sequence ID" value="XM_004994123.1"/>
</dbReference>
<evidence type="ECO:0000256" key="1">
    <source>
        <dbReference type="ARBA" id="ARBA00022441"/>
    </source>
</evidence>
<proteinExistence type="predicted"/>
<dbReference type="EMBL" id="GL832965">
    <property type="protein sequence ID" value="EGD73149.1"/>
    <property type="molecule type" value="Genomic_DNA"/>
</dbReference>
<sequence length="407" mass="43800">MAVAWVQRRVVAALLVLVAVQVFAGGGGGGRGGVSAFRLWPKKRTRKDTEGAGNDDTQQLLMGGADYMDGQIIPSSAVAAVNAYASSSVSARECFSGKLPSGMYYFGAAVYNSELIIGGGFTPTEKLSFSDDDSPMLSMNAVNHTFKWTGSSWKVWNQFNVTKGEAHLAVLNGELYSLGSCGRQTRMCLEKYNSSKANEGWHLTKNQLPSVLSFPGVIADEKDSSLFVVGGVQNKHTTRVVAQYSASTDKWFALPPMNIARKSPAVAILGNRLCAVGGVQSTLQYSSRTLYMALRSAECMFLSAPSAGWSLLPLLPEARGSATAFVASNKLYVAGGVHVPLHWLSNRKEDDDLQATVLEVERRPYVSKLDSLDTASSWTNASDSSRLFISSSTLVTVPTKLYSQLCT</sequence>
<dbReference type="OrthoDB" id="45365at2759"/>
<dbReference type="SMART" id="SM00612">
    <property type="entry name" value="Kelch"/>
    <property type="match status" value="1"/>
</dbReference>
<dbReference type="PANTHER" id="PTHR45632">
    <property type="entry name" value="LD33804P"/>
    <property type="match status" value="1"/>
</dbReference>
<gene>
    <name evidence="4" type="ORF">PTSG_04861</name>
</gene>
<evidence type="ECO:0000256" key="2">
    <source>
        <dbReference type="ARBA" id="ARBA00022737"/>
    </source>
</evidence>
<keyword evidence="2" id="KW-0677">Repeat</keyword>
<protein>
    <submittedName>
        <fullName evidence="4">Uncharacterized protein</fullName>
    </submittedName>
</protein>
<keyword evidence="1" id="KW-0880">Kelch repeat</keyword>
<accession>F2U8U6</accession>
<dbReference type="KEGG" id="sre:PTSG_04861"/>